<dbReference type="Gene3D" id="2.40.40.10">
    <property type="entry name" value="RlpA-like domain"/>
    <property type="match status" value="1"/>
</dbReference>
<dbReference type="InterPro" id="IPR036908">
    <property type="entry name" value="RlpA-like_sf"/>
</dbReference>
<dbReference type="InterPro" id="IPR018371">
    <property type="entry name" value="Chitin-binding_1_CS"/>
</dbReference>
<dbReference type="CDD" id="cd00035">
    <property type="entry name" value="ChtBD1"/>
    <property type="match status" value="1"/>
</dbReference>
<dbReference type="SUPFAM" id="SSF57016">
    <property type="entry name" value="Plant lectins/antimicrobial peptides"/>
    <property type="match status" value="1"/>
</dbReference>
<evidence type="ECO:0008006" key="10">
    <source>
        <dbReference type="Google" id="ProtNLM"/>
    </source>
</evidence>
<keyword evidence="5" id="KW-0812">Transmembrane</keyword>
<evidence type="ECO:0000259" key="6">
    <source>
        <dbReference type="PROSITE" id="PS50941"/>
    </source>
</evidence>
<keyword evidence="5" id="KW-0472">Membrane</keyword>
<dbReference type="PROSITE" id="PS50941">
    <property type="entry name" value="CHIT_BIND_I_2"/>
    <property type="match status" value="1"/>
</dbReference>
<evidence type="ECO:0000256" key="1">
    <source>
        <dbReference type="ARBA" id="ARBA00022669"/>
    </source>
</evidence>
<dbReference type="Proteomes" id="UP001210925">
    <property type="component" value="Unassembled WGS sequence"/>
</dbReference>
<dbReference type="InterPro" id="IPR001002">
    <property type="entry name" value="Chitin-bd_1"/>
</dbReference>
<keyword evidence="5" id="KW-1133">Transmembrane helix</keyword>
<feature type="region of interest" description="Disordered" evidence="4">
    <location>
        <begin position="294"/>
        <end position="327"/>
    </location>
</feature>
<comment type="caution">
    <text evidence="8">The sequence shown here is derived from an EMBL/GenBank/DDBJ whole genome shotgun (WGS) entry which is preliminary data.</text>
</comment>
<evidence type="ECO:0000256" key="5">
    <source>
        <dbReference type="SAM" id="Phobius"/>
    </source>
</evidence>
<evidence type="ECO:0000256" key="2">
    <source>
        <dbReference type="ARBA" id="ARBA00022729"/>
    </source>
</evidence>
<dbReference type="InterPro" id="IPR000182">
    <property type="entry name" value="GNAT_dom"/>
</dbReference>
<keyword evidence="2" id="KW-0732">Signal</keyword>
<feature type="transmembrane region" description="Helical" evidence="5">
    <location>
        <begin position="168"/>
        <end position="188"/>
    </location>
</feature>
<feature type="compositionally biased region" description="Pro residues" evidence="4">
    <location>
        <begin position="374"/>
        <end position="419"/>
    </location>
</feature>
<dbReference type="CDD" id="cd22191">
    <property type="entry name" value="DPBB_RlpA_EXP_N-like"/>
    <property type="match status" value="1"/>
</dbReference>
<dbReference type="InterPro" id="IPR051477">
    <property type="entry name" value="Expansin_CellWall"/>
</dbReference>
<dbReference type="EMBL" id="JADGKB010000001">
    <property type="protein sequence ID" value="KAJ3262528.1"/>
    <property type="molecule type" value="Genomic_DNA"/>
</dbReference>
<dbReference type="Pfam" id="PF00583">
    <property type="entry name" value="Acetyltransf_1"/>
    <property type="match status" value="1"/>
</dbReference>
<evidence type="ECO:0000313" key="9">
    <source>
        <dbReference type="Proteomes" id="UP001210925"/>
    </source>
</evidence>
<reference evidence="8" key="1">
    <citation type="submission" date="2020-05" db="EMBL/GenBank/DDBJ databases">
        <title>Phylogenomic resolution of chytrid fungi.</title>
        <authorList>
            <person name="Stajich J.E."/>
            <person name="Amses K."/>
            <person name="Simmons R."/>
            <person name="Seto K."/>
            <person name="Myers J."/>
            <person name="Bonds A."/>
            <person name="Quandt C.A."/>
            <person name="Barry K."/>
            <person name="Liu P."/>
            <person name="Grigoriev I."/>
            <person name="Longcore J.E."/>
            <person name="James T.Y."/>
        </authorList>
    </citation>
    <scope>NUCLEOTIDE SEQUENCE</scope>
    <source>
        <strain evidence="8">PLAUS21</strain>
    </source>
</reference>
<dbReference type="SMART" id="SM00270">
    <property type="entry name" value="ChtBD1"/>
    <property type="match status" value="1"/>
</dbReference>
<dbReference type="CDD" id="cd04301">
    <property type="entry name" value="NAT_SF"/>
    <property type="match status" value="1"/>
</dbReference>
<dbReference type="GO" id="GO:0016747">
    <property type="term" value="F:acyltransferase activity, transferring groups other than amino-acyl groups"/>
    <property type="evidence" value="ECO:0007669"/>
    <property type="project" value="InterPro"/>
</dbReference>
<protein>
    <recommendedName>
        <fullName evidence="10">Chitin-binding type-1 domain-containing protein</fullName>
    </recommendedName>
</protein>
<organism evidence="8 9">
    <name type="scientific">Boothiomyces macroporosus</name>
    <dbReference type="NCBI Taxonomy" id="261099"/>
    <lineage>
        <taxon>Eukaryota</taxon>
        <taxon>Fungi</taxon>
        <taxon>Fungi incertae sedis</taxon>
        <taxon>Chytridiomycota</taxon>
        <taxon>Chytridiomycota incertae sedis</taxon>
        <taxon>Chytridiomycetes</taxon>
        <taxon>Rhizophydiales</taxon>
        <taxon>Terramycetaceae</taxon>
        <taxon>Boothiomyces</taxon>
    </lineage>
</organism>
<comment type="caution">
    <text evidence="3">Lacks conserved residue(s) required for the propagation of feature annotation.</text>
</comment>
<dbReference type="PANTHER" id="PTHR31836">
    <property type="match status" value="1"/>
</dbReference>
<dbReference type="PANTHER" id="PTHR31836:SF28">
    <property type="entry name" value="SRCR DOMAIN-CONTAINING PROTEIN-RELATED"/>
    <property type="match status" value="1"/>
</dbReference>
<gene>
    <name evidence="8" type="ORF">HK103_000057</name>
</gene>
<dbReference type="InterPro" id="IPR036861">
    <property type="entry name" value="Endochitinase-like_sf"/>
</dbReference>
<dbReference type="GO" id="GO:0008061">
    <property type="term" value="F:chitin binding"/>
    <property type="evidence" value="ECO:0007669"/>
    <property type="project" value="UniProtKB-UniRule"/>
</dbReference>
<dbReference type="PROSITE" id="PS00026">
    <property type="entry name" value="CHIT_BIND_I_1"/>
    <property type="match status" value="1"/>
</dbReference>
<dbReference type="SUPFAM" id="SSF55729">
    <property type="entry name" value="Acyl-CoA N-acyltransferases (Nat)"/>
    <property type="match status" value="1"/>
</dbReference>
<evidence type="ECO:0000259" key="7">
    <source>
        <dbReference type="PROSITE" id="PS51186"/>
    </source>
</evidence>
<dbReference type="SUPFAM" id="SSF50685">
    <property type="entry name" value="Barwin-like endoglucanases"/>
    <property type="match status" value="1"/>
</dbReference>
<dbReference type="InterPro" id="IPR016181">
    <property type="entry name" value="Acyl_CoA_acyltransferase"/>
</dbReference>
<evidence type="ECO:0000313" key="8">
    <source>
        <dbReference type="EMBL" id="KAJ3262528.1"/>
    </source>
</evidence>
<proteinExistence type="predicted"/>
<sequence length="503" mass="53683">MVSDVSIRPAVPSDVALLTELNGGHEMNFESMMSLDFKQPKSERIFVAETDRKLVGYLMAGTGYPPYFNPCDSPQIYIMHIMVKEEYRKARIGTLLLKFLEQESLKSGIHLIRTECDGRKEWLVQWYHKLGFQTVEYTGDRKEEFKASGQIKKGIQVTNYLESIMNSLLSLVFAGIVAGFSGAATFYGPVPGYAAISSPGPFGIGSCGNDPIDHNYFVAVGTDAYDGSKCGQCVQVNFNGKTSVGLFADKLPSRPGVDLSFQMFVELTGGVQNALNMGKIQVDWDFVSCPPGRGAVGSSPSAPIAKPQPQAPVQQTPPQAPAPVAQLAPSACDSNGGCAAGMCCSAYGYCGNGASYCGAGCKSGACFGKQPAAAPKPNPPPVQNNPPPVQNNPPPVQNNPPPVQNNPPPVQNNPPPVQPVQPAKPIETTTQQTVQTTTKVYHPTTTEQIAKVTTSAIQATMMNYPATTNPSAPIYSQQAPTVIVSSAVGRQISSLVLLIFNLY</sequence>
<feature type="compositionally biased region" description="Low complexity" evidence="4">
    <location>
        <begin position="298"/>
        <end position="327"/>
    </location>
</feature>
<dbReference type="Gene3D" id="3.30.60.10">
    <property type="entry name" value="Endochitinase-like"/>
    <property type="match status" value="1"/>
</dbReference>
<feature type="disulfide bond" evidence="3">
    <location>
        <begin position="343"/>
        <end position="357"/>
    </location>
</feature>
<evidence type="ECO:0000256" key="3">
    <source>
        <dbReference type="PROSITE-ProRule" id="PRU00261"/>
    </source>
</evidence>
<keyword evidence="9" id="KW-1185">Reference proteome</keyword>
<evidence type="ECO:0000256" key="4">
    <source>
        <dbReference type="SAM" id="MobiDB-lite"/>
    </source>
</evidence>
<name>A0AAD5UMY6_9FUNG</name>
<feature type="disulfide bond" evidence="3">
    <location>
        <begin position="338"/>
        <end position="350"/>
    </location>
</feature>
<dbReference type="PROSITE" id="PS51186">
    <property type="entry name" value="GNAT"/>
    <property type="match status" value="1"/>
</dbReference>
<keyword evidence="1 3" id="KW-0147">Chitin-binding</keyword>
<feature type="region of interest" description="Disordered" evidence="4">
    <location>
        <begin position="372"/>
        <end position="435"/>
    </location>
</feature>
<feature type="domain" description="N-acetyltransferase" evidence="7">
    <location>
        <begin position="5"/>
        <end position="162"/>
    </location>
</feature>
<keyword evidence="3" id="KW-1015">Disulfide bond</keyword>
<dbReference type="Gene3D" id="3.40.630.30">
    <property type="match status" value="1"/>
</dbReference>
<dbReference type="AlphaFoldDB" id="A0AAD5UMY6"/>
<accession>A0AAD5UMY6</accession>
<feature type="domain" description="Chitin-binding type-1" evidence="6">
    <location>
        <begin position="329"/>
        <end position="368"/>
    </location>
</feature>